<protein>
    <recommendedName>
        <fullName evidence="3">C-JID domain-containing protein</fullName>
    </recommendedName>
</protein>
<accession>A0A438C833</accession>
<dbReference type="EMBL" id="QGNW01002497">
    <property type="protein sequence ID" value="RVW19358.1"/>
    <property type="molecule type" value="Genomic_DNA"/>
</dbReference>
<dbReference type="Proteomes" id="UP000288805">
    <property type="component" value="Unassembled WGS sequence"/>
</dbReference>
<dbReference type="Pfam" id="PF20160">
    <property type="entry name" value="C-JID"/>
    <property type="match status" value="1"/>
</dbReference>
<evidence type="ECO:0000313" key="4">
    <source>
        <dbReference type="EMBL" id="RVW19358.1"/>
    </source>
</evidence>
<keyword evidence="2" id="KW-0677">Repeat</keyword>
<dbReference type="AlphaFoldDB" id="A0A438C833"/>
<evidence type="ECO:0000256" key="1">
    <source>
        <dbReference type="ARBA" id="ARBA00022614"/>
    </source>
</evidence>
<reference evidence="4 5" key="1">
    <citation type="journal article" date="2018" name="PLoS Genet.">
        <title>Population sequencing reveals clonal diversity and ancestral inbreeding in the grapevine cultivar Chardonnay.</title>
        <authorList>
            <person name="Roach M.J."/>
            <person name="Johnson D.L."/>
            <person name="Bohlmann J."/>
            <person name="van Vuuren H.J."/>
            <person name="Jones S.J."/>
            <person name="Pretorius I.S."/>
            <person name="Schmidt S.A."/>
            <person name="Borneman A.R."/>
        </authorList>
    </citation>
    <scope>NUCLEOTIDE SEQUENCE [LARGE SCALE GENOMIC DNA]</scope>
    <source>
        <strain evidence="5">cv. Chardonnay</strain>
        <tissue evidence="4">Leaf</tissue>
    </source>
</reference>
<comment type="caution">
    <text evidence="4">The sequence shown here is derived from an EMBL/GenBank/DDBJ whole genome shotgun (WGS) entry which is preliminary data.</text>
</comment>
<gene>
    <name evidence="4" type="ORF">CK203_090392</name>
</gene>
<evidence type="ECO:0000313" key="5">
    <source>
        <dbReference type="Proteomes" id="UP000288805"/>
    </source>
</evidence>
<keyword evidence="1" id="KW-0433">Leucine-rich repeat</keyword>
<evidence type="ECO:0000256" key="2">
    <source>
        <dbReference type="ARBA" id="ARBA00022737"/>
    </source>
</evidence>
<name>A0A438C833_VITVI</name>
<feature type="domain" description="C-JID" evidence="3">
    <location>
        <begin position="73"/>
        <end position="168"/>
    </location>
</feature>
<evidence type="ECO:0000259" key="3">
    <source>
        <dbReference type="Pfam" id="PF20160"/>
    </source>
</evidence>
<sequence length="258" mass="28952">MKALEILISLAAQGSRSFQIFKCQSLTGIPELPPSVRDIDAHNCTALLPGSSSVNTLQGLQFLFYNCSKPYCFPGTGIPEWIWHQNVGSSIKIQLPTDWHSDDFLGFALCSVLEHLPERIICHLNSDVFNYGDLKDFGHDFHWTGNIVGHRFNSSASNVVKKCGLREAVTEQDSIEVEWTLVLVAAVMDPPMIPRSSSSANVLKNDYHHPANSSNHVYILYLRLTFRGQNQNSMEGDHFLAFCRATPLQMQRFQELGI</sequence>
<dbReference type="InterPro" id="IPR045344">
    <property type="entry name" value="C-JID"/>
</dbReference>
<organism evidence="4 5">
    <name type="scientific">Vitis vinifera</name>
    <name type="common">Grape</name>
    <dbReference type="NCBI Taxonomy" id="29760"/>
    <lineage>
        <taxon>Eukaryota</taxon>
        <taxon>Viridiplantae</taxon>
        <taxon>Streptophyta</taxon>
        <taxon>Embryophyta</taxon>
        <taxon>Tracheophyta</taxon>
        <taxon>Spermatophyta</taxon>
        <taxon>Magnoliopsida</taxon>
        <taxon>eudicotyledons</taxon>
        <taxon>Gunneridae</taxon>
        <taxon>Pentapetalae</taxon>
        <taxon>rosids</taxon>
        <taxon>Vitales</taxon>
        <taxon>Vitaceae</taxon>
        <taxon>Viteae</taxon>
        <taxon>Vitis</taxon>
    </lineage>
</organism>
<proteinExistence type="predicted"/>